<dbReference type="Gene3D" id="3.40.1280.10">
    <property type="match status" value="1"/>
</dbReference>
<comment type="catalytic activity">
    <reaction evidence="5">
        <text>uridine(32) in tRNA + S-adenosyl-L-methionine = 2'-O-methyluridine(32) in tRNA + S-adenosyl-L-homocysteine + H(+)</text>
        <dbReference type="Rhea" id="RHEA:42936"/>
        <dbReference type="Rhea" id="RHEA-COMP:10107"/>
        <dbReference type="Rhea" id="RHEA-COMP:10290"/>
        <dbReference type="ChEBI" id="CHEBI:15378"/>
        <dbReference type="ChEBI" id="CHEBI:57856"/>
        <dbReference type="ChEBI" id="CHEBI:59789"/>
        <dbReference type="ChEBI" id="CHEBI:65315"/>
        <dbReference type="ChEBI" id="CHEBI:74478"/>
        <dbReference type="EC" id="2.1.1.200"/>
    </reaction>
</comment>
<dbReference type="RefSeq" id="WP_393013886.1">
    <property type="nucleotide sequence ID" value="NZ_JAZAQF010000078.1"/>
</dbReference>
<dbReference type="CDD" id="cd18093">
    <property type="entry name" value="SpoU-like_TrmJ"/>
    <property type="match status" value="1"/>
</dbReference>
<accession>A0ABW7CC53</accession>
<evidence type="ECO:0000313" key="8">
    <source>
        <dbReference type="Proteomes" id="UP001604335"/>
    </source>
</evidence>
<evidence type="ECO:0000259" key="6">
    <source>
        <dbReference type="Pfam" id="PF00588"/>
    </source>
</evidence>
<keyword evidence="5" id="KW-0819">tRNA processing</keyword>
<dbReference type="InterPro" id="IPR004384">
    <property type="entry name" value="RNA_MeTrfase_TrmJ/LasT"/>
</dbReference>
<organism evidence="7 8">
    <name type="scientific">Limnothrix redekei LRLZ20PSL1</name>
    <dbReference type="NCBI Taxonomy" id="3112953"/>
    <lineage>
        <taxon>Bacteria</taxon>
        <taxon>Bacillati</taxon>
        <taxon>Cyanobacteriota</taxon>
        <taxon>Cyanophyceae</taxon>
        <taxon>Pseudanabaenales</taxon>
        <taxon>Pseudanabaenaceae</taxon>
        <taxon>Limnothrix</taxon>
    </lineage>
</organism>
<evidence type="ECO:0000313" key="7">
    <source>
        <dbReference type="EMBL" id="MFG3818492.1"/>
    </source>
</evidence>
<dbReference type="InterPro" id="IPR029026">
    <property type="entry name" value="tRNA_m1G_MTases_N"/>
</dbReference>
<evidence type="ECO:0000256" key="1">
    <source>
        <dbReference type="ARBA" id="ARBA00007228"/>
    </source>
</evidence>
<dbReference type="Gene3D" id="1.10.8.590">
    <property type="match status" value="1"/>
</dbReference>
<comment type="similarity">
    <text evidence="1">Belongs to the class IV-like SAM-binding methyltransferase superfamily. RNA methyltransferase TrmH family.</text>
</comment>
<sequence>MSLTIVLVEPAGPLNVGSVARVMKNFGLRRLVLVNPQCDRLGREALQMAIHARDLLEEAIEVATLPEALAGCDRVGATIGRDWDSPVPVREPAAALPWLRAGRSAALVFGREDRGLTNNELKYAQQLIRIPTSDDYPSMNLAQAVAVCAYEWARPAPETSPGPEVAPCPQVAPEPIALAPFEQVEHFHQDLADLLLRSGFLYPHTASSRMEKLRRILQRANPSQNDVALLWGAIKQLNWAIDHLPRPNSGQ</sequence>
<dbReference type="InterPro" id="IPR029028">
    <property type="entry name" value="Alpha/beta_knot_MTases"/>
</dbReference>
<proteinExistence type="inferred from homology"/>
<keyword evidence="5" id="KW-0963">Cytoplasm</keyword>
<dbReference type="Proteomes" id="UP001604335">
    <property type="component" value="Unassembled WGS sequence"/>
</dbReference>
<dbReference type="PIRSF" id="PIRSF004808">
    <property type="entry name" value="LasT"/>
    <property type="match status" value="1"/>
</dbReference>
<evidence type="ECO:0000256" key="5">
    <source>
        <dbReference type="RuleBase" id="RU362024"/>
    </source>
</evidence>
<feature type="domain" description="tRNA/rRNA methyltransferase SpoU type" evidence="6">
    <location>
        <begin position="3"/>
        <end position="150"/>
    </location>
</feature>
<dbReference type="EMBL" id="JAZAQF010000078">
    <property type="protein sequence ID" value="MFG3818492.1"/>
    <property type="molecule type" value="Genomic_DNA"/>
</dbReference>
<name>A0ABW7CC53_9CYAN</name>
<keyword evidence="8" id="KW-1185">Reference proteome</keyword>
<comment type="caution">
    <text evidence="7">The sequence shown here is derived from an EMBL/GenBank/DDBJ whole genome shotgun (WGS) entry which is preliminary data.</text>
</comment>
<dbReference type="InterPro" id="IPR001537">
    <property type="entry name" value="SpoU_MeTrfase"/>
</dbReference>
<keyword evidence="2 5" id="KW-0489">Methyltransferase</keyword>
<comment type="catalytic activity">
    <reaction evidence="5">
        <text>cytidine(32) in tRNA + S-adenosyl-L-methionine = 2'-O-methylcytidine(32) in tRNA + S-adenosyl-L-homocysteine + H(+)</text>
        <dbReference type="Rhea" id="RHEA:42932"/>
        <dbReference type="Rhea" id="RHEA-COMP:10288"/>
        <dbReference type="Rhea" id="RHEA-COMP:10289"/>
        <dbReference type="ChEBI" id="CHEBI:15378"/>
        <dbReference type="ChEBI" id="CHEBI:57856"/>
        <dbReference type="ChEBI" id="CHEBI:59789"/>
        <dbReference type="ChEBI" id="CHEBI:74495"/>
        <dbReference type="ChEBI" id="CHEBI:82748"/>
        <dbReference type="EC" id="2.1.1.200"/>
    </reaction>
</comment>
<gene>
    <name evidence="5" type="primary">trmJ</name>
    <name evidence="7" type="ORF">VPK24_12645</name>
</gene>
<dbReference type="Pfam" id="PF00588">
    <property type="entry name" value="SpoU_methylase"/>
    <property type="match status" value="1"/>
</dbReference>
<protein>
    <recommendedName>
        <fullName evidence="5">tRNA (cytidine/uridine-2'-O-)-methyltransferase TrmJ</fullName>
        <ecNumber evidence="5">2.1.1.200</ecNumber>
    </recommendedName>
    <alternativeName>
        <fullName evidence="5">tRNA (cytidine(32)/uridine(32)-2'-O)-methyltransferase</fullName>
    </alternativeName>
    <alternativeName>
        <fullName evidence="5">tRNA Cm32/Um32 methyltransferase</fullName>
    </alternativeName>
</protein>
<dbReference type="NCBIfam" id="TIGR00050">
    <property type="entry name" value="rRNA_methyl_1"/>
    <property type="match status" value="1"/>
</dbReference>
<evidence type="ECO:0000256" key="3">
    <source>
        <dbReference type="ARBA" id="ARBA00022679"/>
    </source>
</evidence>
<dbReference type="GO" id="GO:0008168">
    <property type="term" value="F:methyltransferase activity"/>
    <property type="evidence" value="ECO:0007669"/>
    <property type="project" value="UniProtKB-KW"/>
</dbReference>
<dbReference type="PANTHER" id="PTHR42786">
    <property type="entry name" value="TRNA/RRNA METHYLTRANSFERASE"/>
    <property type="match status" value="1"/>
</dbReference>
<comment type="subunit">
    <text evidence="5">Homodimer.</text>
</comment>
<evidence type="ECO:0000256" key="2">
    <source>
        <dbReference type="ARBA" id="ARBA00022603"/>
    </source>
</evidence>
<comment type="subcellular location">
    <subcellularLocation>
        <location evidence="5">Cytoplasm</location>
    </subcellularLocation>
</comment>
<dbReference type="GO" id="GO:0032259">
    <property type="term" value="P:methylation"/>
    <property type="evidence" value="ECO:0007669"/>
    <property type="project" value="UniProtKB-KW"/>
</dbReference>
<reference evidence="8" key="1">
    <citation type="journal article" date="2024" name="Algal Res.">
        <title>Biochemical, toxicological and genomic investigation of a high-biomass producing Limnothrix strain isolated from Italian shallow drinking water reservoir.</title>
        <authorList>
            <person name="Simonazzi M."/>
            <person name="Shishido T.K."/>
            <person name="Delbaje E."/>
            <person name="Wahlsten M."/>
            <person name="Fewer D.P."/>
            <person name="Sivonen K."/>
            <person name="Pezzolesi L."/>
            <person name="Pistocchi R."/>
        </authorList>
    </citation>
    <scope>NUCLEOTIDE SEQUENCE [LARGE SCALE GENOMIC DNA]</scope>
    <source>
        <strain evidence="8">LRLZ20PSL1</strain>
    </source>
</reference>
<dbReference type="SUPFAM" id="SSF75217">
    <property type="entry name" value="alpha/beta knot"/>
    <property type="match status" value="1"/>
</dbReference>
<keyword evidence="4 5" id="KW-0949">S-adenosyl-L-methionine</keyword>
<dbReference type="PANTHER" id="PTHR42786:SF2">
    <property type="entry name" value="TRNA (CYTIDINE_URIDINE-2'-O-)-METHYLTRANSFERASE TRMJ"/>
    <property type="match status" value="1"/>
</dbReference>
<comment type="function">
    <text evidence="5">Catalyzes the formation of 2'O-methylated cytidine (Cm32) or 2'O-methylated uridine (Um32) at position 32 in tRNA.</text>
</comment>
<keyword evidence="3" id="KW-0808">Transferase</keyword>
<dbReference type="EC" id="2.1.1.200" evidence="5"/>
<evidence type="ECO:0000256" key="4">
    <source>
        <dbReference type="ARBA" id="ARBA00022691"/>
    </source>
</evidence>